<reference evidence="1" key="1">
    <citation type="journal article" date="2021" name="Proc. Natl. Acad. Sci. U.S.A.">
        <title>A Catalog of Tens of Thousands of Viruses from Human Metagenomes Reveals Hidden Associations with Chronic Diseases.</title>
        <authorList>
            <person name="Tisza M.J."/>
            <person name="Buck C.B."/>
        </authorList>
    </citation>
    <scope>NUCLEOTIDE SEQUENCE</scope>
    <source>
        <strain evidence="1">Ct96x5</strain>
    </source>
</reference>
<dbReference type="PROSITE" id="PS51257">
    <property type="entry name" value="PROKAR_LIPOPROTEIN"/>
    <property type="match status" value="1"/>
</dbReference>
<proteinExistence type="predicted"/>
<organism evidence="1">
    <name type="scientific">Siphoviridae sp. ct96x5</name>
    <dbReference type="NCBI Taxonomy" id="2825367"/>
    <lineage>
        <taxon>Viruses</taxon>
        <taxon>Duplodnaviria</taxon>
        <taxon>Heunggongvirae</taxon>
        <taxon>Uroviricota</taxon>
        <taxon>Caudoviricetes</taxon>
    </lineage>
</organism>
<name>A0A8S5PRG3_9CAUD</name>
<dbReference type="InterPro" id="IPR032484">
    <property type="entry name" value="DUF5052"/>
</dbReference>
<dbReference type="Pfam" id="PF16475">
    <property type="entry name" value="DUF5052"/>
    <property type="match status" value="1"/>
</dbReference>
<dbReference type="EMBL" id="BK015488">
    <property type="protein sequence ID" value="DAE09466.1"/>
    <property type="molecule type" value="Genomic_DNA"/>
</dbReference>
<evidence type="ECO:0008006" key="2">
    <source>
        <dbReference type="Google" id="ProtNLM"/>
    </source>
</evidence>
<protein>
    <recommendedName>
        <fullName evidence="2">DUF5052 family protein</fullName>
    </recommendedName>
</protein>
<sequence>MKSKSILSILLTIILAFSLCSCAELESDFSDLNGSITGNTYDCEFYSNDGEKFMTVTGSKIDMNSNVVREYTYNGESGWGYTKTLSSVVTITVDGHQISNCGSTVIFSEEGLAPAVDFQMQDIHSGTDGSLGDNTIIANVVNQYKNSFGKPVVVVIQSQLGDPICAYSGDEVYWTVCEDLPKTTKLMIDGHALYIHRANFQIIDKDLLN</sequence>
<accession>A0A8S5PRG3</accession>
<evidence type="ECO:0000313" key="1">
    <source>
        <dbReference type="EMBL" id="DAE09466.1"/>
    </source>
</evidence>